<feature type="region of interest" description="Disordered" evidence="1">
    <location>
        <begin position="116"/>
        <end position="154"/>
    </location>
</feature>
<dbReference type="EMBL" id="BAABHJ010000023">
    <property type="protein sequence ID" value="GAA4614099.1"/>
    <property type="molecule type" value="Genomic_DNA"/>
</dbReference>
<organism evidence="2 3">
    <name type="scientific">Actinoallomurus liliacearum</name>
    <dbReference type="NCBI Taxonomy" id="1080073"/>
    <lineage>
        <taxon>Bacteria</taxon>
        <taxon>Bacillati</taxon>
        <taxon>Actinomycetota</taxon>
        <taxon>Actinomycetes</taxon>
        <taxon>Streptosporangiales</taxon>
        <taxon>Thermomonosporaceae</taxon>
        <taxon>Actinoallomurus</taxon>
    </lineage>
</organism>
<feature type="compositionally biased region" description="Basic and acidic residues" evidence="1">
    <location>
        <begin position="144"/>
        <end position="154"/>
    </location>
</feature>
<comment type="caution">
    <text evidence="2">The sequence shown here is derived from an EMBL/GenBank/DDBJ whole genome shotgun (WGS) entry which is preliminary data.</text>
</comment>
<evidence type="ECO:0000313" key="3">
    <source>
        <dbReference type="Proteomes" id="UP001500212"/>
    </source>
</evidence>
<feature type="region of interest" description="Disordered" evidence="1">
    <location>
        <begin position="1"/>
        <end position="27"/>
    </location>
</feature>
<proteinExistence type="predicted"/>
<protein>
    <submittedName>
        <fullName evidence="2">Uncharacterized protein</fullName>
    </submittedName>
</protein>
<reference evidence="3" key="1">
    <citation type="journal article" date="2019" name="Int. J. Syst. Evol. Microbiol.">
        <title>The Global Catalogue of Microorganisms (GCM) 10K type strain sequencing project: providing services to taxonomists for standard genome sequencing and annotation.</title>
        <authorList>
            <consortium name="The Broad Institute Genomics Platform"/>
            <consortium name="The Broad Institute Genome Sequencing Center for Infectious Disease"/>
            <person name="Wu L."/>
            <person name="Ma J."/>
        </authorList>
    </citation>
    <scope>NUCLEOTIDE SEQUENCE [LARGE SCALE GENOMIC DNA]</scope>
    <source>
        <strain evidence="3">JCM 17938</strain>
    </source>
</reference>
<feature type="region of interest" description="Disordered" evidence="1">
    <location>
        <begin position="55"/>
        <end position="86"/>
    </location>
</feature>
<dbReference type="Proteomes" id="UP001500212">
    <property type="component" value="Unassembled WGS sequence"/>
</dbReference>
<keyword evidence="3" id="KW-1185">Reference proteome</keyword>
<evidence type="ECO:0000313" key="2">
    <source>
        <dbReference type="EMBL" id="GAA4614099.1"/>
    </source>
</evidence>
<sequence length="154" mass="16079">MQGARGQLRNGQVDGSHPRDLDGEPTAERFAATEHLTVSRLGGFEGAIDAARRAGVAPPGGGLGAQVVLGPGHADGDRSRRPGCPAAAHASTIERFGLVAFDLPVEVPSPPVDMVWHRRHRTRRTRGCAASSARGSPTPSTGPDPDRSARVPWG</sequence>
<feature type="compositionally biased region" description="Basic residues" evidence="1">
    <location>
        <begin position="117"/>
        <end position="126"/>
    </location>
</feature>
<name>A0ABP8TQJ0_9ACTN</name>
<gene>
    <name evidence="2" type="ORF">GCM10023195_61410</name>
</gene>
<evidence type="ECO:0000256" key="1">
    <source>
        <dbReference type="SAM" id="MobiDB-lite"/>
    </source>
</evidence>
<accession>A0ABP8TQJ0</accession>